<dbReference type="AlphaFoldDB" id="A0A412ZFW2"/>
<organism evidence="3 4">
    <name type="scientific">Enterocloster bolteae</name>
    <dbReference type="NCBI Taxonomy" id="208479"/>
    <lineage>
        <taxon>Bacteria</taxon>
        <taxon>Bacillati</taxon>
        <taxon>Bacillota</taxon>
        <taxon>Clostridia</taxon>
        <taxon>Lachnospirales</taxon>
        <taxon>Lachnospiraceae</taxon>
        <taxon>Enterocloster</taxon>
    </lineage>
</organism>
<dbReference type="Gene3D" id="1.20.120.30">
    <property type="entry name" value="Aspartate receptor, ligand-binding domain"/>
    <property type="match status" value="1"/>
</dbReference>
<dbReference type="InterPro" id="IPR036061">
    <property type="entry name" value="CheW-like_dom_sf"/>
</dbReference>
<protein>
    <submittedName>
        <fullName evidence="3">Chemotaxis protein CheW</fullName>
    </submittedName>
</protein>
<dbReference type="RefSeq" id="WP_117626676.1">
    <property type="nucleotide sequence ID" value="NZ_CATYQV010000029.1"/>
</dbReference>
<evidence type="ECO:0000259" key="2">
    <source>
        <dbReference type="Pfam" id="PF13682"/>
    </source>
</evidence>
<dbReference type="InterPro" id="IPR025991">
    <property type="entry name" value="Chemoreceptor_zinc-bind_dom"/>
</dbReference>
<feature type="domain" description="Chemoreceptor zinc-binding" evidence="2">
    <location>
        <begin position="88"/>
        <end position="150"/>
    </location>
</feature>
<dbReference type="SUPFAM" id="SSF50341">
    <property type="entry name" value="CheW-like"/>
    <property type="match status" value="1"/>
</dbReference>
<dbReference type="Pfam" id="PF13682">
    <property type="entry name" value="CZB"/>
    <property type="match status" value="1"/>
</dbReference>
<evidence type="ECO:0000313" key="4">
    <source>
        <dbReference type="Proteomes" id="UP000284543"/>
    </source>
</evidence>
<dbReference type="GO" id="GO:0005829">
    <property type="term" value="C:cytosol"/>
    <property type="evidence" value="ECO:0007669"/>
    <property type="project" value="TreeGrafter"/>
</dbReference>
<comment type="caution">
    <text evidence="3">The sequence shown here is derived from an EMBL/GenBank/DDBJ whole genome shotgun (WGS) entry which is preliminary data.</text>
</comment>
<feature type="domain" description="CheW-like" evidence="1">
    <location>
        <begin position="9"/>
        <end position="72"/>
    </location>
</feature>
<dbReference type="Gene3D" id="2.40.50.180">
    <property type="entry name" value="CheA-289, Domain 4"/>
    <property type="match status" value="1"/>
</dbReference>
<dbReference type="InterPro" id="IPR039315">
    <property type="entry name" value="CheW"/>
</dbReference>
<dbReference type="PANTHER" id="PTHR22617:SF23">
    <property type="entry name" value="CHEMOTAXIS PROTEIN CHEW"/>
    <property type="match status" value="1"/>
</dbReference>
<gene>
    <name evidence="3" type="ORF">DWW02_04965</name>
</gene>
<accession>A0A412ZFW2</accession>
<dbReference type="EMBL" id="QRZM01000001">
    <property type="protein sequence ID" value="RGV79075.1"/>
    <property type="molecule type" value="Genomic_DNA"/>
</dbReference>
<dbReference type="PANTHER" id="PTHR22617">
    <property type="entry name" value="CHEMOTAXIS SENSOR HISTIDINE KINASE-RELATED"/>
    <property type="match status" value="1"/>
</dbReference>
<dbReference type="Proteomes" id="UP000284543">
    <property type="component" value="Unassembled WGS sequence"/>
</dbReference>
<sequence>MSKEIKYPYIVFKLVDTYYCVSSECISTIVQLPQYDKIPESPETVTGMFRYRNQVIQMLDLRTTFGFKSLAEECRDFEKMIDARKQDHIKWVNELETAVTAGTPFLLGRDPHQCALGRWYDSFTSENNVVNFHLRKIDDPHKRLHMAADNIEHCAETSENTCELDKCRNHILEDVKQNYMPAILKLLDETKDVFRSSVYKEMVLLLDGTKWGIVVDEIISVENLTVIEQKENHVVGQTSFIRNVLEREKQDGLIFELNIDALTNHMMGYKKAL</sequence>
<reference evidence="3 4" key="1">
    <citation type="submission" date="2018-08" db="EMBL/GenBank/DDBJ databases">
        <title>A genome reference for cultivated species of the human gut microbiota.</title>
        <authorList>
            <person name="Zou Y."/>
            <person name="Xue W."/>
            <person name="Luo G."/>
        </authorList>
    </citation>
    <scope>NUCLEOTIDE SEQUENCE [LARGE SCALE GENOMIC DNA]</scope>
    <source>
        <strain evidence="3 4">AF14-18</strain>
    </source>
</reference>
<proteinExistence type="predicted"/>
<dbReference type="GO" id="GO:0007165">
    <property type="term" value="P:signal transduction"/>
    <property type="evidence" value="ECO:0007669"/>
    <property type="project" value="InterPro"/>
</dbReference>
<dbReference type="Pfam" id="PF01584">
    <property type="entry name" value="CheW"/>
    <property type="match status" value="1"/>
</dbReference>
<evidence type="ECO:0000313" key="3">
    <source>
        <dbReference type="EMBL" id="RGV79075.1"/>
    </source>
</evidence>
<dbReference type="GO" id="GO:0006935">
    <property type="term" value="P:chemotaxis"/>
    <property type="evidence" value="ECO:0007669"/>
    <property type="project" value="InterPro"/>
</dbReference>
<evidence type="ECO:0000259" key="1">
    <source>
        <dbReference type="Pfam" id="PF01584"/>
    </source>
</evidence>
<dbReference type="InterPro" id="IPR002545">
    <property type="entry name" value="CheW-lke_dom"/>
</dbReference>
<name>A0A412ZFW2_9FIRM</name>